<comment type="similarity">
    <text evidence="2 11">Belongs to the WhiB family.</text>
</comment>
<dbReference type="GO" id="GO:0005737">
    <property type="term" value="C:cytoplasm"/>
    <property type="evidence" value="ECO:0007669"/>
    <property type="project" value="UniProtKB-SubCell"/>
</dbReference>
<keyword evidence="7 11" id="KW-0805">Transcription regulation</keyword>
<dbReference type="PROSITE" id="PS51674">
    <property type="entry name" value="4FE4S_WBL"/>
    <property type="match status" value="1"/>
</dbReference>
<feature type="domain" description="4Fe-4S Wbl-type" evidence="12">
    <location>
        <begin position="56"/>
        <end position="115"/>
    </location>
</feature>
<evidence type="ECO:0000256" key="9">
    <source>
        <dbReference type="ARBA" id="ARBA00023157"/>
    </source>
</evidence>
<name>A0A1C6SMK7_9ACTN</name>
<dbReference type="STRING" id="568872.GA0070624_4079"/>
<proteinExistence type="inferred from homology"/>
<sequence>MTVSLLSGRVARSSAPGKAAQVGARTRSPQSGRLTWADVDYRTLLGAREDWWDRAACRGIDVDVFYPLPNDGAAAERALRVCGRCPIRAKCRQYAVSNREAYGIWGGMTERQRAALVRRRFADSQRR</sequence>
<dbReference type="HAMAP" id="MF_01479">
    <property type="entry name" value="WhiB"/>
    <property type="match status" value="1"/>
</dbReference>
<keyword evidence="6 11" id="KW-0411">Iron-sulfur</keyword>
<keyword evidence="4 11" id="KW-0479">Metal-binding</keyword>
<keyword evidence="3 11" id="KW-0004">4Fe-4S</keyword>
<keyword evidence="14" id="KW-1185">Reference proteome</keyword>
<keyword evidence="9 11" id="KW-1015">Disulfide bond</keyword>
<keyword evidence="10 11" id="KW-0804">Transcription</keyword>
<feature type="binding site" evidence="11">
    <location>
        <position position="85"/>
    </location>
    <ligand>
        <name>[4Fe-4S] cluster</name>
        <dbReference type="ChEBI" id="CHEBI:49883"/>
    </ligand>
</feature>
<dbReference type="PANTHER" id="PTHR38839">
    <property type="entry name" value="TRANSCRIPTIONAL REGULATOR WHID-RELATED"/>
    <property type="match status" value="1"/>
</dbReference>
<comment type="PTM">
    <text evidence="11">Upon Fe-S cluster removal intramolecular disulfide bonds are formed.</text>
</comment>
<feature type="binding site" evidence="11">
    <location>
        <position position="57"/>
    </location>
    <ligand>
        <name>[4Fe-4S] cluster</name>
        <dbReference type="ChEBI" id="CHEBI:49883"/>
    </ligand>
</feature>
<dbReference type="EMBL" id="FMHV01000002">
    <property type="protein sequence ID" value="SCL30459.1"/>
    <property type="molecule type" value="Genomic_DNA"/>
</dbReference>
<dbReference type="GO" id="GO:0045892">
    <property type="term" value="P:negative regulation of DNA-templated transcription"/>
    <property type="evidence" value="ECO:0007669"/>
    <property type="project" value="TreeGrafter"/>
</dbReference>
<dbReference type="AlphaFoldDB" id="A0A1C6SMK7"/>
<evidence type="ECO:0000256" key="7">
    <source>
        <dbReference type="ARBA" id="ARBA00023015"/>
    </source>
</evidence>
<comment type="subcellular location">
    <subcellularLocation>
        <location evidence="1 11">Cytoplasm</location>
    </subcellularLocation>
</comment>
<evidence type="ECO:0000313" key="14">
    <source>
        <dbReference type="Proteomes" id="UP000199413"/>
    </source>
</evidence>
<keyword evidence="5 11" id="KW-0408">Iron</keyword>
<comment type="PTM">
    <text evidence="11">The Fe-S cluster can be nitrosylated by nitric oxide (NO).</text>
</comment>
<dbReference type="Pfam" id="PF02467">
    <property type="entry name" value="Whib"/>
    <property type="match status" value="1"/>
</dbReference>
<organism evidence="13 14">
    <name type="scientific">Micromonospora rhizosphaerae</name>
    <dbReference type="NCBI Taxonomy" id="568872"/>
    <lineage>
        <taxon>Bacteria</taxon>
        <taxon>Bacillati</taxon>
        <taxon>Actinomycetota</taxon>
        <taxon>Actinomycetes</taxon>
        <taxon>Micromonosporales</taxon>
        <taxon>Micromonosporaceae</taxon>
        <taxon>Micromonospora</taxon>
    </lineage>
</organism>
<evidence type="ECO:0000256" key="2">
    <source>
        <dbReference type="ARBA" id="ARBA00006597"/>
    </source>
</evidence>
<accession>A0A1C6SMK7</accession>
<comment type="cofactor">
    <cofactor evidence="11">
        <name>[4Fe-4S] cluster</name>
        <dbReference type="ChEBI" id="CHEBI:49883"/>
    </cofactor>
    <text evidence="11">Binds 1 [4Fe-4S] cluster per subunit. Following nitrosylation of the [4Fe-4S] cluster binds 1 [4Fe-8(NO)] cluster per subunit.</text>
</comment>
<evidence type="ECO:0000256" key="6">
    <source>
        <dbReference type="ARBA" id="ARBA00023014"/>
    </source>
</evidence>
<feature type="binding site" evidence="11">
    <location>
        <position position="82"/>
    </location>
    <ligand>
        <name>[4Fe-4S] cluster</name>
        <dbReference type="ChEBI" id="CHEBI:49883"/>
    </ligand>
</feature>
<dbReference type="Proteomes" id="UP000199413">
    <property type="component" value="Unassembled WGS sequence"/>
</dbReference>
<evidence type="ECO:0000313" key="13">
    <source>
        <dbReference type="EMBL" id="SCL30459.1"/>
    </source>
</evidence>
<keyword evidence="8 11" id="KW-0238">DNA-binding</keyword>
<evidence type="ECO:0000256" key="1">
    <source>
        <dbReference type="ARBA" id="ARBA00004496"/>
    </source>
</evidence>
<evidence type="ECO:0000256" key="8">
    <source>
        <dbReference type="ARBA" id="ARBA00023125"/>
    </source>
</evidence>
<gene>
    <name evidence="11" type="primary">whiB</name>
    <name evidence="13" type="ORF">GA0070624_4079</name>
</gene>
<dbReference type="GO" id="GO:0003677">
    <property type="term" value="F:DNA binding"/>
    <property type="evidence" value="ECO:0007669"/>
    <property type="project" value="UniProtKB-UniRule"/>
</dbReference>
<dbReference type="GO" id="GO:0035731">
    <property type="term" value="F:dinitrosyl-iron complex binding"/>
    <property type="evidence" value="ECO:0007669"/>
    <property type="project" value="UniProtKB-UniRule"/>
</dbReference>
<evidence type="ECO:0000256" key="11">
    <source>
        <dbReference type="HAMAP-Rule" id="MF_01479"/>
    </source>
</evidence>
<evidence type="ECO:0000259" key="12">
    <source>
        <dbReference type="PROSITE" id="PS51674"/>
    </source>
</evidence>
<keyword evidence="11" id="KW-0963">Cytoplasm</keyword>
<dbReference type="GO" id="GO:0051539">
    <property type="term" value="F:4 iron, 4 sulfur cluster binding"/>
    <property type="evidence" value="ECO:0007669"/>
    <property type="project" value="UniProtKB-UniRule"/>
</dbReference>
<dbReference type="GO" id="GO:0046872">
    <property type="term" value="F:metal ion binding"/>
    <property type="evidence" value="ECO:0007669"/>
    <property type="project" value="UniProtKB-KW"/>
</dbReference>
<evidence type="ECO:0000256" key="4">
    <source>
        <dbReference type="ARBA" id="ARBA00022723"/>
    </source>
</evidence>
<evidence type="ECO:0000256" key="10">
    <source>
        <dbReference type="ARBA" id="ARBA00023163"/>
    </source>
</evidence>
<evidence type="ECO:0000256" key="5">
    <source>
        <dbReference type="ARBA" id="ARBA00023004"/>
    </source>
</evidence>
<protein>
    <recommendedName>
        <fullName evidence="11">Transcriptional regulator WhiB</fullName>
    </recommendedName>
</protein>
<dbReference type="OrthoDB" id="5192305at2"/>
<evidence type="ECO:0000256" key="3">
    <source>
        <dbReference type="ARBA" id="ARBA00022485"/>
    </source>
</evidence>
<dbReference type="InterPro" id="IPR003482">
    <property type="entry name" value="Whib"/>
</dbReference>
<dbReference type="GO" id="GO:0045454">
    <property type="term" value="P:cell redox homeostasis"/>
    <property type="evidence" value="ECO:0007669"/>
    <property type="project" value="TreeGrafter"/>
</dbReference>
<reference evidence="14" key="1">
    <citation type="submission" date="2016-06" db="EMBL/GenBank/DDBJ databases">
        <authorList>
            <person name="Varghese N."/>
            <person name="Submissions Spin"/>
        </authorList>
    </citation>
    <scope>NUCLEOTIDE SEQUENCE [LARGE SCALE GENOMIC DNA]</scope>
    <source>
        <strain evidence="14">DSM 45431</strain>
    </source>
</reference>
<comment type="function">
    <text evidence="11">Acts as a transcriptional regulator. Probably redox-responsive. The apo- but not holo-form probably binds DNA.</text>
</comment>
<feature type="binding site" evidence="11">
    <location>
        <position position="91"/>
    </location>
    <ligand>
        <name>[4Fe-4S] cluster</name>
        <dbReference type="ChEBI" id="CHEBI:49883"/>
    </ligand>
</feature>
<dbReference type="InterPro" id="IPR034768">
    <property type="entry name" value="4FE4S_WBL"/>
</dbReference>
<dbReference type="GO" id="GO:0047134">
    <property type="term" value="F:protein-disulfide reductase [NAD(P)H] activity"/>
    <property type="evidence" value="ECO:0007669"/>
    <property type="project" value="TreeGrafter"/>
</dbReference>